<keyword evidence="4" id="KW-0597">Phosphoprotein</keyword>
<dbReference type="STRING" id="578462.A0A0L0SBY2"/>
<keyword evidence="9" id="KW-0175">Coiled coil</keyword>
<comment type="subcellular location">
    <subcellularLocation>
        <location evidence="1">Cytoplasm</location>
        <location evidence="1">Cytoskeleton</location>
        <location evidence="1">Flagellum axoneme</location>
    </subcellularLocation>
</comment>
<evidence type="ECO:0000256" key="7">
    <source>
        <dbReference type="ARBA" id="ARBA00023212"/>
    </source>
</evidence>
<evidence type="ECO:0000256" key="1">
    <source>
        <dbReference type="ARBA" id="ARBA00004611"/>
    </source>
</evidence>
<protein>
    <recommendedName>
        <fullName evidence="13">Radial spoke 3</fullName>
    </recommendedName>
</protein>
<evidence type="ECO:0000256" key="3">
    <source>
        <dbReference type="ARBA" id="ARBA00022490"/>
    </source>
</evidence>
<dbReference type="InterPro" id="IPR009290">
    <property type="entry name" value="Radial_spoke_3"/>
</dbReference>
<feature type="region of interest" description="Disordered" evidence="10">
    <location>
        <begin position="322"/>
        <end position="432"/>
    </location>
</feature>
<evidence type="ECO:0000256" key="6">
    <source>
        <dbReference type="ARBA" id="ARBA00023069"/>
    </source>
</evidence>
<dbReference type="GO" id="GO:0005929">
    <property type="term" value="C:cilium"/>
    <property type="evidence" value="ECO:0007669"/>
    <property type="project" value="TreeGrafter"/>
</dbReference>
<dbReference type="EMBL" id="GG745335">
    <property type="protein sequence ID" value="KNE60057.1"/>
    <property type="molecule type" value="Genomic_DNA"/>
</dbReference>
<reference evidence="11 12" key="1">
    <citation type="submission" date="2009-11" db="EMBL/GenBank/DDBJ databases">
        <title>Annotation of Allomyces macrogynus ATCC 38327.</title>
        <authorList>
            <consortium name="The Broad Institute Genome Sequencing Platform"/>
            <person name="Russ C."/>
            <person name="Cuomo C."/>
            <person name="Burger G."/>
            <person name="Gray M.W."/>
            <person name="Holland P.W.H."/>
            <person name="King N."/>
            <person name="Lang F.B.F."/>
            <person name="Roger A.J."/>
            <person name="Ruiz-Trillo I."/>
            <person name="Young S.K."/>
            <person name="Zeng Q."/>
            <person name="Gargeya S."/>
            <person name="Fitzgerald M."/>
            <person name="Haas B."/>
            <person name="Abouelleil A."/>
            <person name="Alvarado L."/>
            <person name="Arachchi H.M."/>
            <person name="Berlin A."/>
            <person name="Chapman S.B."/>
            <person name="Gearin G."/>
            <person name="Goldberg J."/>
            <person name="Griggs A."/>
            <person name="Gujja S."/>
            <person name="Hansen M."/>
            <person name="Heiman D."/>
            <person name="Howarth C."/>
            <person name="Larimer J."/>
            <person name="Lui A."/>
            <person name="MacDonald P.J.P."/>
            <person name="McCowen C."/>
            <person name="Montmayeur A."/>
            <person name="Murphy C."/>
            <person name="Neiman D."/>
            <person name="Pearson M."/>
            <person name="Priest M."/>
            <person name="Roberts A."/>
            <person name="Saif S."/>
            <person name="Shea T."/>
            <person name="Sisk P."/>
            <person name="Stolte C."/>
            <person name="Sykes S."/>
            <person name="Wortman J."/>
            <person name="Nusbaum C."/>
            <person name="Birren B."/>
        </authorList>
    </citation>
    <scope>NUCLEOTIDE SEQUENCE [LARGE SCALE GENOMIC DNA]</scope>
    <source>
        <strain evidence="11 12">ATCC 38327</strain>
    </source>
</reference>
<feature type="compositionally biased region" description="Low complexity" evidence="10">
    <location>
        <begin position="327"/>
        <end position="348"/>
    </location>
</feature>
<keyword evidence="6" id="KW-0969">Cilium</keyword>
<keyword evidence="7" id="KW-0206">Cytoskeleton</keyword>
<dbReference type="VEuPathDB" id="FungiDB:AMAG_05490"/>
<organism evidence="11 12">
    <name type="scientific">Allomyces macrogynus (strain ATCC 38327)</name>
    <name type="common">Allomyces javanicus var. macrogynus</name>
    <dbReference type="NCBI Taxonomy" id="578462"/>
    <lineage>
        <taxon>Eukaryota</taxon>
        <taxon>Fungi</taxon>
        <taxon>Fungi incertae sedis</taxon>
        <taxon>Blastocladiomycota</taxon>
        <taxon>Blastocladiomycetes</taxon>
        <taxon>Blastocladiales</taxon>
        <taxon>Blastocladiaceae</taxon>
        <taxon>Allomyces</taxon>
    </lineage>
</organism>
<evidence type="ECO:0000256" key="10">
    <source>
        <dbReference type="SAM" id="MobiDB-lite"/>
    </source>
</evidence>
<feature type="region of interest" description="Disordered" evidence="10">
    <location>
        <begin position="1"/>
        <end position="38"/>
    </location>
</feature>
<dbReference type="eggNOG" id="ENOG502QQSZ">
    <property type="taxonomic scope" value="Eukaryota"/>
</dbReference>
<evidence type="ECO:0000256" key="8">
    <source>
        <dbReference type="ARBA" id="ARBA00023273"/>
    </source>
</evidence>
<evidence type="ECO:0000256" key="5">
    <source>
        <dbReference type="ARBA" id="ARBA00022846"/>
    </source>
</evidence>
<keyword evidence="3" id="KW-0963">Cytoplasm</keyword>
<dbReference type="AlphaFoldDB" id="A0A0L0SBY2"/>
<feature type="compositionally biased region" description="Polar residues" evidence="10">
    <location>
        <begin position="349"/>
        <end position="362"/>
    </location>
</feature>
<evidence type="ECO:0000313" key="11">
    <source>
        <dbReference type="EMBL" id="KNE60058.1"/>
    </source>
</evidence>
<evidence type="ECO:0008006" key="13">
    <source>
        <dbReference type="Google" id="ProtNLM"/>
    </source>
</evidence>
<dbReference type="EMBL" id="GG745335">
    <property type="protein sequence ID" value="KNE60058.1"/>
    <property type="molecule type" value="Genomic_DNA"/>
</dbReference>
<dbReference type="PANTHER" id="PTHR21648">
    <property type="entry name" value="FLAGELLAR RADIAL SPOKE PROTEIN 3"/>
    <property type="match status" value="1"/>
</dbReference>
<keyword evidence="12" id="KW-1185">Reference proteome</keyword>
<name>A0A0L0SBY2_ALLM3</name>
<keyword evidence="8" id="KW-0966">Cell projection</keyword>
<dbReference type="OrthoDB" id="313308at2759"/>
<dbReference type="PANTHER" id="PTHR21648:SF0">
    <property type="entry name" value="RADIAL SPOKE HEAD PROTEIN 3 HOMOLOG"/>
    <property type="match status" value="1"/>
</dbReference>
<dbReference type="Pfam" id="PF06098">
    <property type="entry name" value="Radial_spoke_3"/>
    <property type="match status" value="1"/>
</dbReference>
<evidence type="ECO:0000256" key="4">
    <source>
        <dbReference type="ARBA" id="ARBA00022553"/>
    </source>
</evidence>
<comment type="similarity">
    <text evidence="2">Belongs to the flagellar radial spoke RSP3 family.</text>
</comment>
<evidence type="ECO:0000256" key="9">
    <source>
        <dbReference type="SAM" id="Coils"/>
    </source>
</evidence>
<reference evidence="12" key="2">
    <citation type="submission" date="2009-11" db="EMBL/GenBank/DDBJ databases">
        <title>The Genome Sequence of Allomyces macrogynus strain ATCC 38327.</title>
        <authorList>
            <consortium name="The Broad Institute Genome Sequencing Platform"/>
            <person name="Russ C."/>
            <person name="Cuomo C."/>
            <person name="Shea T."/>
            <person name="Young S.K."/>
            <person name="Zeng Q."/>
            <person name="Koehrsen M."/>
            <person name="Haas B."/>
            <person name="Borodovsky M."/>
            <person name="Guigo R."/>
            <person name="Alvarado L."/>
            <person name="Berlin A."/>
            <person name="Borenstein D."/>
            <person name="Chen Z."/>
            <person name="Engels R."/>
            <person name="Freedman E."/>
            <person name="Gellesch M."/>
            <person name="Goldberg J."/>
            <person name="Griggs A."/>
            <person name="Gujja S."/>
            <person name="Heiman D."/>
            <person name="Hepburn T."/>
            <person name="Howarth C."/>
            <person name="Jen D."/>
            <person name="Larson L."/>
            <person name="Lewis B."/>
            <person name="Mehta T."/>
            <person name="Park D."/>
            <person name="Pearson M."/>
            <person name="Roberts A."/>
            <person name="Saif S."/>
            <person name="Shenoy N."/>
            <person name="Sisk P."/>
            <person name="Stolte C."/>
            <person name="Sykes S."/>
            <person name="Walk T."/>
            <person name="White J."/>
            <person name="Yandava C."/>
            <person name="Burger G."/>
            <person name="Gray M.W."/>
            <person name="Holland P.W.H."/>
            <person name="King N."/>
            <person name="Lang F.B.F."/>
            <person name="Roger A.J."/>
            <person name="Ruiz-Trillo I."/>
            <person name="Lander E."/>
            <person name="Nusbaum C."/>
        </authorList>
    </citation>
    <scope>NUCLEOTIDE SEQUENCE [LARGE SCALE GENOMIC DNA]</scope>
    <source>
        <strain evidence="12">ATCC 38327</strain>
    </source>
</reference>
<keyword evidence="5" id="KW-0282">Flagellum</keyword>
<gene>
    <name evidence="11" type="ORF">AMAG_05490</name>
</gene>
<feature type="coiled-coil region" evidence="9">
    <location>
        <begin position="208"/>
        <end position="242"/>
    </location>
</feature>
<feature type="compositionally biased region" description="Low complexity" evidence="10">
    <location>
        <begin position="419"/>
        <end position="432"/>
    </location>
</feature>
<proteinExistence type="inferred from homology"/>
<accession>A0A0L0SBY2</accession>
<evidence type="ECO:0000256" key="2">
    <source>
        <dbReference type="ARBA" id="ARBA00006737"/>
    </source>
</evidence>
<sequence>MMNAQYAYASEPRPAVAATQRKAKYRSDEPAGNLPPNRPVNIMYDRRIYRGNTYASPILPAYTQPDALDQQRQMQFKRKLKAARRAELQRRPRTPDAVEGRIHMEVQTELYLEELSDTVPEAAVGTQTDAFLDRAPSPLYVPAKLGVDVATQIVDGDLFDFDVEVEPLLEVLVGKTLDQARAEVLEEAELAGLRRRQRDFAARRQAELVEVQRLEQAERRRVEEKERRKAEAARVLAEKQESAAKVAAASFAAAYLANLVPAALASLQDDGFFYNAREREIQQMFLPWLTSQVDARVQRLDVARQLLDGLLEAAVKQITPAAPAPAPQAQAAPASAAADTDPAAAATSNNSMAVDSTNQPDQPTLPDNGGGSGSGAPSTDEVSAKATDDGDGDATAAPESEAQPADALNDQQGDRQQSEGETAAADASAEET</sequence>
<dbReference type="Proteomes" id="UP000054350">
    <property type="component" value="Unassembled WGS sequence"/>
</dbReference>
<evidence type="ECO:0000313" key="12">
    <source>
        <dbReference type="Proteomes" id="UP000054350"/>
    </source>
</evidence>